<dbReference type="KEGG" id="sita:101786607"/>
<sequence>MLGHLRRSLRALHGLPITGRAACRPVPLHQFWSSHIQPISGSGWCNKHAARDFSTSKNMTSGGVYLQKELESTKPMKDTDIIINRIQKSTRELEQGPIGKNLSSEEKRKFLFNTLLGLEDSREAVYSTLDAWVAFEQDFPLASLKQALSVLEKEGQWHRIIQVIKWMLSKGQGNTMNTYELLVRALEKDNRAEEAHIMWQKKTSHDLHSVPWRFCHHMLSIYYRNNMLDRLVKLFKDLEACGRKPRSKDIIRKVGDAYEMQGKLEEKIVLLENYKDLYSKPSRDYRKKGSKSKKTQMNKTDGVLRVLGQSCDEPNDG</sequence>
<accession>K3XK71</accession>
<dbReference type="GeneID" id="101786607"/>
<reference evidence="2" key="2">
    <citation type="submission" date="2015-07" db="EMBL/GenBank/DDBJ databases">
        <authorList>
            <person name="Noorani M."/>
        </authorList>
    </citation>
    <scope>NUCLEOTIDE SEQUENCE</scope>
    <source>
        <strain evidence="2">Yugu1</strain>
    </source>
</reference>
<evidence type="ECO:0000256" key="1">
    <source>
        <dbReference type="SAM" id="MobiDB-lite"/>
    </source>
</evidence>
<dbReference type="OrthoDB" id="1878928at2759"/>
<feature type="region of interest" description="Disordered" evidence="1">
    <location>
        <begin position="282"/>
        <end position="317"/>
    </location>
</feature>
<dbReference type="EMBL" id="CM003532">
    <property type="protein sequence ID" value="RCV25008.1"/>
    <property type="molecule type" value="Genomic_DNA"/>
</dbReference>
<dbReference type="STRING" id="4555.K3XK71"/>
<keyword evidence="4" id="KW-1185">Reference proteome</keyword>
<evidence type="ECO:0000313" key="3">
    <source>
        <dbReference type="EnsemblPlants" id="KQL04740"/>
    </source>
</evidence>
<evidence type="ECO:0000313" key="4">
    <source>
        <dbReference type="Proteomes" id="UP000004995"/>
    </source>
</evidence>
<dbReference type="RefSeq" id="XP_004968488.1">
    <property type="nucleotide sequence ID" value="XM_004968431.2"/>
</dbReference>
<dbReference type="PANTHER" id="PTHR47603">
    <property type="entry name" value="PPR CONTAINING-LIKE PROTEIN"/>
    <property type="match status" value="1"/>
</dbReference>
<dbReference type="Proteomes" id="UP000004995">
    <property type="component" value="Unassembled WGS sequence"/>
</dbReference>
<dbReference type="PANTHER" id="PTHR47603:SF1">
    <property type="entry name" value="PPR CONTAINING-LIKE PROTEIN"/>
    <property type="match status" value="1"/>
</dbReference>
<dbReference type="OMA" id="QNFPIGS"/>
<organism evidence="3 4">
    <name type="scientific">Setaria italica</name>
    <name type="common">Foxtail millet</name>
    <name type="synonym">Panicum italicum</name>
    <dbReference type="NCBI Taxonomy" id="4555"/>
    <lineage>
        <taxon>Eukaryota</taxon>
        <taxon>Viridiplantae</taxon>
        <taxon>Streptophyta</taxon>
        <taxon>Embryophyta</taxon>
        <taxon>Tracheophyta</taxon>
        <taxon>Spermatophyta</taxon>
        <taxon>Magnoliopsida</taxon>
        <taxon>Liliopsida</taxon>
        <taxon>Poales</taxon>
        <taxon>Poaceae</taxon>
        <taxon>PACMAD clade</taxon>
        <taxon>Panicoideae</taxon>
        <taxon>Panicodae</taxon>
        <taxon>Paniceae</taxon>
        <taxon>Cenchrinae</taxon>
        <taxon>Setaria</taxon>
    </lineage>
</organism>
<dbReference type="InterPro" id="IPR011990">
    <property type="entry name" value="TPR-like_helical_dom_sf"/>
</dbReference>
<reference evidence="2 4" key="1">
    <citation type="journal article" date="2012" name="Nat. Biotechnol.">
        <title>Reference genome sequence of the model plant Setaria.</title>
        <authorList>
            <person name="Bennetzen J.L."/>
            <person name="Schmutz J."/>
            <person name="Wang H."/>
            <person name="Percifield R."/>
            <person name="Hawkins J."/>
            <person name="Pontaroli A.C."/>
            <person name="Estep M."/>
            <person name="Feng L."/>
            <person name="Vaughn J.N."/>
            <person name="Grimwood J."/>
            <person name="Jenkins J."/>
            <person name="Barry K."/>
            <person name="Lindquist E."/>
            <person name="Hellsten U."/>
            <person name="Deshpande S."/>
            <person name="Wang X."/>
            <person name="Wu X."/>
            <person name="Mitros T."/>
            <person name="Triplett J."/>
            <person name="Yang X."/>
            <person name="Ye C.Y."/>
            <person name="Mauro-Herrera M."/>
            <person name="Wang L."/>
            <person name="Li P."/>
            <person name="Sharma M."/>
            <person name="Sharma R."/>
            <person name="Ronald P.C."/>
            <person name="Panaud O."/>
            <person name="Kellogg E.A."/>
            <person name="Brutnell T.P."/>
            <person name="Doust A.N."/>
            <person name="Tuskan G.A."/>
            <person name="Rokhsar D."/>
            <person name="Devos K.M."/>
        </authorList>
    </citation>
    <scope>NUCLEOTIDE SEQUENCE [LARGE SCALE GENOMIC DNA]</scope>
    <source>
        <strain evidence="4">cv. Yugu1</strain>
        <strain evidence="2">Yugu1</strain>
    </source>
</reference>
<dbReference type="Gene3D" id="1.25.40.10">
    <property type="entry name" value="Tetratricopeptide repeat domain"/>
    <property type="match status" value="1"/>
</dbReference>
<gene>
    <name evidence="3" type="primary">LOC101786607</name>
    <name evidence="2" type="ORF">SETIT_5G132300v2</name>
</gene>
<dbReference type="HOGENOM" id="CLU_049554_0_0_1"/>
<feature type="compositionally biased region" description="Basic residues" evidence="1">
    <location>
        <begin position="285"/>
        <end position="296"/>
    </location>
</feature>
<dbReference type="AlphaFoldDB" id="K3XK71"/>
<evidence type="ECO:0000313" key="2">
    <source>
        <dbReference type="EMBL" id="RCV25008.1"/>
    </source>
</evidence>
<dbReference type="Gramene" id="KQL04740">
    <property type="protein sequence ID" value="KQL04740"/>
    <property type="gene ID" value="SETIT_002294mg"/>
</dbReference>
<reference evidence="3" key="3">
    <citation type="submission" date="2018-08" db="UniProtKB">
        <authorList>
            <consortium name="EnsemblPlants"/>
        </authorList>
    </citation>
    <scope>IDENTIFICATION</scope>
    <source>
        <strain evidence="3">Yugu1</strain>
    </source>
</reference>
<protein>
    <recommendedName>
        <fullName evidence="5">Pentacotripeptide-repeat region of PRORP domain-containing protein</fullName>
    </recommendedName>
</protein>
<dbReference type="EnsemblPlants" id="KQL04740">
    <property type="protein sequence ID" value="KQL04740"/>
    <property type="gene ID" value="SETIT_002294mg"/>
</dbReference>
<name>K3XK71_SETIT</name>
<dbReference type="eggNOG" id="ENOG502QPWW">
    <property type="taxonomic scope" value="Eukaryota"/>
</dbReference>
<proteinExistence type="predicted"/>
<evidence type="ECO:0008006" key="5">
    <source>
        <dbReference type="Google" id="ProtNLM"/>
    </source>
</evidence>
<dbReference type="EMBL" id="AGNK02002913">
    <property type="status" value="NOT_ANNOTATED_CDS"/>
    <property type="molecule type" value="Genomic_DNA"/>
</dbReference>